<dbReference type="AlphaFoldDB" id="A0A6I7TQ53"/>
<evidence type="ECO:0000313" key="1">
    <source>
        <dbReference type="EMBL" id="OLF96683.1"/>
    </source>
</evidence>
<reference evidence="1 3" key="1">
    <citation type="journal article" date="2016" name="Front. Microbiol.">
        <title>High-Level Heat Resistance of Spores of Bacillus amyloliquefaciens and Bacillus licheniformis Results from the Presence of a spoVA Operon in a Tn1546 Transposon.</title>
        <authorList>
            <person name="Berendsen E.M."/>
            <person name="Koning R.A."/>
            <person name="Boekhorst J."/>
            <person name="de Jong A."/>
            <person name="Kuipers O.P."/>
            <person name="Wells-Bennik M.H."/>
        </authorList>
    </citation>
    <scope>NUCLEOTIDE SEQUENCE [LARGE SCALE GENOMIC DNA]</scope>
    <source>
        <strain evidence="1 3">B4121</strain>
    </source>
</reference>
<keyword evidence="4" id="KW-1185">Reference proteome</keyword>
<dbReference type="Proteomes" id="UP000429980">
    <property type="component" value="Unassembled WGS sequence"/>
</dbReference>
<evidence type="ECO:0000313" key="4">
    <source>
        <dbReference type="Proteomes" id="UP000429980"/>
    </source>
</evidence>
<dbReference type="Proteomes" id="UP000185604">
    <property type="component" value="Unassembled WGS sequence"/>
</dbReference>
<proteinExistence type="predicted"/>
<name>A0A6I7TQ53_9BACI</name>
<protein>
    <submittedName>
        <fullName evidence="1">Uncharacterized protein</fullName>
    </submittedName>
</protein>
<dbReference type="EMBL" id="LKPO01000004">
    <property type="protein sequence ID" value="OLF96683.1"/>
    <property type="molecule type" value="Genomic_DNA"/>
</dbReference>
<organism evidence="1 3">
    <name type="scientific">Bacillus paralicheniformis</name>
    <dbReference type="NCBI Taxonomy" id="1648923"/>
    <lineage>
        <taxon>Bacteria</taxon>
        <taxon>Bacillati</taxon>
        <taxon>Bacillota</taxon>
        <taxon>Bacilli</taxon>
        <taxon>Bacillales</taxon>
        <taxon>Bacillaceae</taxon>
        <taxon>Bacillus</taxon>
    </lineage>
</organism>
<sequence>MRQSDVSILNSSAKVLATRHECGNENFVINNRKKEQEEHPALY</sequence>
<accession>A0A6I7TQ53</accession>
<evidence type="ECO:0000313" key="3">
    <source>
        <dbReference type="Proteomes" id="UP000185604"/>
    </source>
</evidence>
<evidence type="ECO:0000313" key="2">
    <source>
        <dbReference type="EMBL" id="TWL39398.1"/>
    </source>
</evidence>
<comment type="caution">
    <text evidence="1">The sequence shown here is derived from an EMBL/GenBank/DDBJ whole genome shotgun (WGS) entry which is preliminary data.</text>
</comment>
<dbReference type="RefSeq" id="WP_023855500.1">
    <property type="nucleotide sequence ID" value="NZ_AP023088.1"/>
</dbReference>
<dbReference type="EMBL" id="NILF01000034">
    <property type="protein sequence ID" value="TWL39398.1"/>
    <property type="molecule type" value="Genomic_DNA"/>
</dbReference>
<reference evidence="2 4" key="2">
    <citation type="submission" date="2019-06" db="EMBL/GenBank/DDBJ databases">
        <title>Genome sequence analysis of &gt;100 Bacillus licheniformis strains suggests intrinsic resistance to this species.</title>
        <authorList>
            <person name="Wels M."/>
            <person name="Siezen R.J."/>
            <person name="Johansen E."/>
            <person name="Stuer-Lauridsen B."/>
            <person name="Bjerre K."/>
            <person name="Nielsen B.K.K."/>
        </authorList>
    </citation>
    <scope>NUCLEOTIDE SEQUENCE [LARGE SCALE GENOMIC DNA]</scope>
    <source>
        <strain evidence="2 4">BAC-15381</strain>
    </source>
</reference>
<gene>
    <name evidence="1" type="ORF">B4121_0894</name>
    <name evidence="2" type="ORF">CHCC15381_2916</name>
</gene>